<protein>
    <submittedName>
        <fullName evidence="1">Uncharacterized protein</fullName>
    </submittedName>
</protein>
<evidence type="ECO:0000313" key="1">
    <source>
        <dbReference type="EMBL" id="EDN91403.1"/>
    </source>
</evidence>
<dbReference type="GeneID" id="5494547"/>
<gene>
    <name evidence="1" type="ORF">SS1G_00806</name>
</gene>
<name>A7E681_SCLS1</name>
<dbReference type="HOGENOM" id="CLU_2655948_0_0_1"/>
<dbReference type="KEGG" id="ssl:SS1G_00806"/>
<evidence type="ECO:0000313" key="2">
    <source>
        <dbReference type="Proteomes" id="UP000001312"/>
    </source>
</evidence>
<reference evidence="2" key="1">
    <citation type="journal article" date="2011" name="PLoS Genet.">
        <title>Genomic analysis of the necrotrophic fungal pathogens Sclerotinia sclerotiorum and Botrytis cinerea.</title>
        <authorList>
            <person name="Amselem J."/>
            <person name="Cuomo C.A."/>
            <person name="van Kan J.A."/>
            <person name="Viaud M."/>
            <person name="Benito E.P."/>
            <person name="Couloux A."/>
            <person name="Coutinho P.M."/>
            <person name="de Vries R.P."/>
            <person name="Dyer P.S."/>
            <person name="Fillinger S."/>
            <person name="Fournier E."/>
            <person name="Gout L."/>
            <person name="Hahn M."/>
            <person name="Kohn L."/>
            <person name="Lapalu N."/>
            <person name="Plummer K.M."/>
            <person name="Pradier J.M."/>
            <person name="Quevillon E."/>
            <person name="Sharon A."/>
            <person name="Simon A."/>
            <person name="ten Have A."/>
            <person name="Tudzynski B."/>
            <person name="Tudzynski P."/>
            <person name="Wincker P."/>
            <person name="Andrew M."/>
            <person name="Anthouard V."/>
            <person name="Beever R.E."/>
            <person name="Beffa R."/>
            <person name="Benoit I."/>
            <person name="Bouzid O."/>
            <person name="Brault B."/>
            <person name="Chen Z."/>
            <person name="Choquer M."/>
            <person name="Collemare J."/>
            <person name="Cotton P."/>
            <person name="Danchin E.G."/>
            <person name="Da Silva C."/>
            <person name="Gautier A."/>
            <person name="Giraud C."/>
            <person name="Giraud T."/>
            <person name="Gonzalez C."/>
            <person name="Grossetete S."/>
            <person name="Guldener U."/>
            <person name="Henrissat B."/>
            <person name="Howlett B.J."/>
            <person name="Kodira C."/>
            <person name="Kretschmer M."/>
            <person name="Lappartient A."/>
            <person name="Leroch M."/>
            <person name="Levis C."/>
            <person name="Mauceli E."/>
            <person name="Neuveglise C."/>
            <person name="Oeser B."/>
            <person name="Pearson M."/>
            <person name="Poulain J."/>
            <person name="Poussereau N."/>
            <person name="Quesneville H."/>
            <person name="Rascle C."/>
            <person name="Schumacher J."/>
            <person name="Segurens B."/>
            <person name="Sexton A."/>
            <person name="Silva E."/>
            <person name="Sirven C."/>
            <person name="Soanes D.M."/>
            <person name="Talbot N.J."/>
            <person name="Templeton M."/>
            <person name="Yandava C."/>
            <person name="Yarden O."/>
            <person name="Zeng Q."/>
            <person name="Rollins J.A."/>
            <person name="Lebrun M.H."/>
            <person name="Dickman M."/>
        </authorList>
    </citation>
    <scope>NUCLEOTIDE SEQUENCE [LARGE SCALE GENOMIC DNA]</scope>
    <source>
        <strain evidence="2">ATCC 18683 / 1980 / Ss-1</strain>
    </source>
</reference>
<proteinExistence type="predicted"/>
<dbReference type="RefSeq" id="XP_001598717.1">
    <property type="nucleotide sequence ID" value="XM_001598667.1"/>
</dbReference>
<dbReference type="Proteomes" id="UP000001312">
    <property type="component" value="Unassembled WGS sequence"/>
</dbReference>
<dbReference type="EMBL" id="CH476621">
    <property type="protein sequence ID" value="EDN91403.1"/>
    <property type="molecule type" value="Genomic_DNA"/>
</dbReference>
<organism evidence="1 2">
    <name type="scientific">Sclerotinia sclerotiorum (strain ATCC 18683 / 1980 / Ss-1)</name>
    <name type="common">White mold</name>
    <name type="synonym">Whetzelinia sclerotiorum</name>
    <dbReference type="NCBI Taxonomy" id="665079"/>
    <lineage>
        <taxon>Eukaryota</taxon>
        <taxon>Fungi</taxon>
        <taxon>Dikarya</taxon>
        <taxon>Ascomycota</taxon>
        <taxon>Pezizomycotina</taxon>
        <taxon>Leotiomycetes</taxon>
        <taxon>Helotiales</taxon>
        <taxon>Sclerotiniaceae</taxon>
        <taxon>Sclerotinia</taxon>
    </lineage>
</organism>
<dbReference type="InParanoid" id="A7E681"/>
<keyword evidence="2" id="KW-1185">Reference proteome</keyword>
<dbReference type="AlphaFoldDB" id="A7E681"/>
<accession>A7E681</accession>
<sequence>MRKTEERLNIWNIRNGRVIRRILCLVEFFKRFEDSSDFEECKGRQKYLELLYNCYTAETDGKLVVKDRMTGSIEES</sequence>